<dbReference type="SUPFAM" id="SSF90123">
    <property type="entry name" value="ABC transporter transmembrane region"/>
    <property type="match status" value="1"/>
</dbReference>
<evidence type="ECO:0000313" key="11">
    <source>
        <dbReference type="Proteomes" id="UP000199039"/>
    </source>
</evidence>
<evidence type="ECO:0000256" key="6">
    <source>
        <dbReference type="ARBA" id="ARBA00023136"/>
    </source>
</evidence>
<dbReference type="GO" id="GO:0005524">
    <property type="term" value="F:ATP binding"/>
    <property type="evidence" value="ECO:0007669"/>
    <property type="project" value="UniProtKB-KW"/>
</dbReference>
<dbReference type="PANTHER" id="PTHR43394:SF1">
    <property type="entry name" value="ATP-BINDING CASSETTE SUB-FAMILY B MEMBER 10, MITOCHONDRIAL"/>
    <property type="match status" value="1"/>
</dbReference>
<dbReference type="Pfam" id="PF00664">
    <property type="entry name" value="ABC_membrane"/>
    <property type="match status" value="1"/>
</dbReference>
<dbReference type="PROSITE" id="PS00211">
    <property type="entry name" value="ABC_TRANSPORTER_1"/>
    <property type="match status" value="1"/>
</dbReference>
<evidence type="ECO:0000256" key="1">
    <source>
        <dbReference type="ARBA" id="ARBA00004651"/>
    </source>
</evidence>
<dbReference type="InterPro" id="IPR003439">
    <property type="entry name" value="ABC_transporter-like_ATP-bd"/>
</dbReference>
<feature type="transmembrane region" description="Helical" evidence="7">
    <location>
        <begin position="301"/>
        <end position="320"/>
    </location>
</feature>
<dbReference type="InterPro" id="IPR039421">
    <property type="entry name" value="Type_1_exporter"/>
</dbReference>
<feature type="transmembrane region" description="Helical" evidence="7">
    <location>
        <begin position="49"/>
        <end position="73"/>
    </location>
</feature>
<name>A0A1G6TCG9_9MICO</name>
<feature type="transmembrane region" description="Helical" evidence="7">
    <location>
        <begin position="166"/>
        <end position="185"/>
    </location>
</feature>
<accession>A0A1G6TCG9</accession>
<keyword evidence="11" id="KW-1185">Reference proteome</keyword>
<evidence type="ECO:0000259" key="9">
    <source>
        <dbReference type="PROSITE" id="PS50929"/>
    </source>
</evidence>
<dbReference type="GO" id="GO:0016887">
    <property type="term" value="F:ATP hydrolysis activity"/>
    <property type="evidence" value="ECO:0007669"/>
    <property type="project" value="InterPro"/>
</dbReference>
<dbReference type="Gene3D" id="1.20.1560.10">
    <property type="entry name" value="ABC transporter type 1, transmembrane domain"/>
    <property type="match status" value="1"/>
</dbReference>
<feature type="transmembrane region" description="Helical" evidence="7">
    <location>
        <begin position="276"/>
        <end position="295"/>
    </location>
</feature>
<comment type="subcellular location">
    <subcellularLocation>
        <location evidence="1">Cell membrane</location>
        <topology evidence="1">Multi-pass membrane protein</topology>
    </subcellularLocation>
</comment>
<evidence type="ECO:0000256" key="7">
    <source>
        <dbReference type="SAM" id="Phobius"/>
    </source>
</evidence>
<protein>
    <submittedName>
        <fullName evidence="10">ABC-type multidrug transport system, ATPase and permease component</fullName>
    </submittedName>
</protein>
<keyword evidence="3" id="KW-0547">Nucleotide-binding</keyword>
<keyword evidence="4" id="KW-0067">ATP-binding</keyword>
<feature type="transmembrane region" description="Helical" evidence="7">
    <location>
        <begin position="191"/>
        <end position="211"/>
    </location>
</feature>
<dbReference type="InterPro" id="IPR017871">
    <property type="entry name" value="ABC_transporter-like_CS"/>
</dbReference>
<dbReference type="STRING" id="1814289.SAMN05216410_3081"/>
<dbReference type="InterPro" id="IPR003593">
    <property type="entry name" value="AAA+_ATPase"/>
</dbReference>
<dbReference type="SMART" id="SM00382">
    <property type="entry name" value="AAA"/>
    <property type="match status" value="1"/>
</dbReference>
<reference evidence="10 11" key="1">
    <citation type="submission" date="2016-09" db="EMBL/GenBank/DDBJ databases">
        <authorList>
            <person name="Capua I."/>
            <person name="De Benedictis P."/>
            <person name="Joannis T."/>
            <person name="Lombin L.H."/>
            <person name="Cattoli G."/>
        </authorList>
    </citation>
    <scope>NUCLEOTIDE SEQUENCE [LARGE SCALE GENOMIC DNA]</scope>
    <source>
        <strain evidence="10 11">ISLP-3</strain>
    </source>
</reference>
<evidence type="ECO:0000256" key="2">
    <source>
        <dbReference type="ARBA" id="ARBA00022692"/>
    </source>
</evidence>
<feature type="domain" description="ABC transporter" evidence="8">
    <location>
        <begin position="374"/>
        <end position="643"/>
    </location>
</feature>
<dbReference type="InterPro" id="IPR027417">
    <property type="entry name" value="P-loop_NTPase"/>
</dbReference>
<evidence type="ECO:0000256" key="3">
    <source>
        <dbReference type="ARBA" id="ARBA00022741"/>
    </source>
</evidence>
<dbReference type="InterPro" id="IPR011527">
    <property type="entry name" value="ABC1_TM_dom"/>
</dbReference>
<dbReference type="InterPro" id="IPR036640">
    <property type="entry name" value="ABC1_TM_sf"/>
</dbReference>
<evidence type="ECO:0000313" key="10">
    <source>
        <dbReference type="EMBL" id="SDD26733.1"/>
    </source>
</evidence>
<gene>
    <name evidence="10" type="ORF">SAMN05216410_3081</name>
</gene>
<feature type="domain" description="ABC transmembrane type-1" evidence="9">
    <location>
        <begin position="54"/>
        <end position="339"/>
    </location>
</feature>
<sequence length="649" mass="67632">MSAARRAAQGVPAQNASEVGAADTGAIASASELGVFATLRRGVQVSPEILEGVVITLLLAVVAAGGRIVVPLAVQQTVDTGILAPGGVDTTRVAWLVSGAAVVLLLAGVCSALVNVRLFQRTEAGLASLRVKAFRHVHDLSVLSQSTERRGSLVSRVTSDVDTISLFVQWGGIMLLVSVLQILAATVLMAFYSWQLTIVVWVCFVPLFFVLRPAQKKVNHAYTAVRAKVGAMLGAVSEAVVGAETIRAYGVGARTQRRIDGAIDSHRRSAIRAQNLVSVVFSSGVLVANIVLSAVVVAGTYLGVGGTLTIGQLLAFLFLVQLFTGPVQMATEILNELQNAVAGWRRVLAVLETPVLVADPGADGVDSPRGPAGIEFRGVTFAYPDGAPVLHGIDLVLPPRTRVAVVGATGSGKTTLAKLATRLMDPVHGRVLLDGTDLRDIRAASLRARVVMVPQEGFLFDGSLADNIAYGHRPARAAPEHAVPDAAPATASTTATAGLTALPTTPPDAVLATLLDQVVADLGLTDWVADLPDGLATQIGQRGESLSAGERQLVAIARAYLAGADLLVLDEATSAVDPVTEVRVARALDSLTQGRSTITIAHRLSTAEAADLVVVVHEGRIAQVGAHRDLVGADGHYARMHAAWVSQVR</sequence>
<dbReference type="PANTHER" id="PTHR43394">
    <property type="entry name" value="ATP-DEPENDENT PERMEASE MDL1, MITOCHONDRIAL"/>
    <property type="match status" value="1"/>
</dbReference>
<dbReference type="SUPFAM" id="SSF52540">
    <property type="entry name" value="P-loop containing nucleoside triphosphate hydrolases"/>
    <property type="match status" value="1"/>
</dbReference>
<dbReference type="PROSITE" id="PS50893">
    <property type="entry name" value="ABC_TRANSPORTER_2"/>
    <property type="match status" value="1"/>
</dbReference>
<dbReference type="PROSITE" id="PS50929">
    <property type="entry name" value="ABC_TM1F"/>
    <property type="match status" value="1"/>
</dbReference>
<proteinExistence type="predicted"/>
<organism evidence="10 11">
    <name type="scientific">Sanguibacter gelidistatuariae</name>
    <dbReference type="NCBI Taxonomy" id="1814289"/>
    <lineage>
        <taxon>Bacteria</taxon>
        <taxon>Bacillati</taxon>
        <taxon>Actinomycetota</taxon>
        <taxon>Actinomycetes</taxon>
        <taxon>Micrococcales</taxon>
        <taxon>Sanguibacteraceae</taxon>
        <taxon>Sanguibacter</taxon>
    </lineage>
</organism>
<keyword evidence="6 7" id="KW-0472">Membrane</keyword>
<dbReference type="Pfam" id="PF00005">
    <property type="entry name" value="ABC_tran"/>
    <property type="match status" value="1"/>
</dbReference>
<dbReference type="Gene3D" id="3.40.50.300">
    <property type="entry name" value="P-loop containing nucleotide triphosphate hydrolases"/>
    <property type="match status" value="1"/>
</dbReference>
<evidence type="ECO:0000256" key="4">
    <source>
        <dbReference type="ARBA" id="ARBA00022840"/>
    </source>
</evidence>
<keyword evidence="5 7" id="KW-1133">Transmembrane helix</keyword>
<dbReference type="GO" id="GO:0005886">
    <property type="term" value="C:plasma membrane"/>
    <property type="evidence" value="ECO:0007669"/>
    <property type="project" value="UniProtKB-SubCell"/>
</dbReference>
<keyword evidence="2 7" id="KW-0812">Transmembrane</keyword>
<dbReference type="Proteomes" id="UP000199039">
    <property type="component" value="Unassembled WGS sequence"/>
</dbReference>
<dbReference type="GO" id="GO:0015421">
    <property type="term" value="F:ABC-type oligopeptide transporter activity"/>
    <property type="evidence" value="ECO:0007669"/>
    <property type="project" value="TreeGrafter"/>
</dbReference>
<evidence type="ECO:0000256" key="5">
    <source>
        <dbReference type="ARBA" id="ARBA00022989"/>
    </source>
</evidence>
<dbReference type="AlphaFoldDB" id="A0A1G6TCG9"/>
<dbReference type="EMBL" id="FMYH01000006">
    <property type="protein sequence ID" value="SDD26733.1"/>
    <property type="molecule type" value="Genomic_DNA"/>
</dbReference>
<evidence type="ECO:0000259" key="8">
    <source>
        <dbReference type="PROSITE" id="PS50893"/>
    </source>
</evidence>
<feature type="transmembrane region" description="Helical" evidence="7">
    <location>
        <begin position="93"/>
        <end position="114"/>
    </location>
</feature>